<comment type="similarity">
    <text evidence="1 2">Belongs to the PhoU family.</text>
</comment>
<evidence type="ECO:0000313" key="4">
    <source>
        <dbReference type="EMBL" id="GAA5495542.1"/>
    </source>
</evidence>
<feature type="domain" description="PhoU" evidence="3">
    <location>
        <begin position="25"/>
        <end position="109"/>
    </location>
</feature>
<protein>
    <recommendedName>
        <fullName evidence="2">Phosphate-specific transport system accessory protein PhoU</fullName>
    </recommendedName>
</protein>
<gene>
    <name evidence="4" type="primary">phoU</name>
    <name evidence="4" type="ORF">Rhal01_01720</name>
</gene>
<dbReference type="EMBL" id="BAABRL010000004">
    <property type="protein sequence ID" value="GAA5495542.1"/>
    <property type="molecule type" value="Genomic_DNA"/>
</dbReference>
<dbReference type="PANTHER" id="PTHR42930">
    <property type="entry name" value="PHOSPHATE-SPECIFIC TRANSPORT SYSTEM ACCESSORY PROTEIN PHOU"/>
    <property type="match status" value="1"/>
</dbReference>
<comment type="subcellular location">
    <subcellularLocation>
        <location evidence="2">Cytoplasm</location>
    </subcellularLocation>
</comment>
<evidence type="ECO:0000313" key="5">
    <source>
        <dbReference type="Proteomes" id="UP001424741"/>
    </source>
</evidence>
<dbReference type="PIRSF" id="PIRSF003107">
    <property type="entry name" value="PhoU"/>
    <property type="match status" value="1"/>
</dbReference>
<accession>A0ABP9V2N5</accession>
<comment type="function">
    <text evidence="2">Plays a role in the regulation of phosphate uptake.</text>
</comment>
<evidence type="ECO:0000259" key="3">
    <source>
        <dbReference type="Pfam" id="PF01895"/>
    </source>
</evidence>
<dbReference type="NCBIfam" id="TIGR02135">
    <property type="entry name" value="phoU_full"/>
    <property type="match status" value="1"/>
</dbReference>
<keyword evidence="2" id="KW-0592">Phosphate transport</keyword>
<dbReference type="RefSeq" id="WP_346188325.1">
    <property type="nucleotide sequence ID" value="NZ_BAABRL010000004.1"/>
</dbReference>
<dbReference type="Proteomes" id="UP001424741">
    <property type="component" value="Unassembled WGS sequence"/>
</dbReference>
<reference evidence="4 5" key="1">
    <citation type="submission" date="2024-02" db="EMBL/GenBank/DDBJ databases">
        <title>Rubritalea halochordaticola NBRC 107102.</title>
        <authorList>
            <person name="Ichikawa N."/>
            <person name="Katano-Makiyama Y."/>
            <person name="Hidaka K."/>
        </authorList>
    </citation>
    <scope>NUCLEOTIDE SEQUENCE [LARGE SCALE GENOMIC DNA]</scope>
    <source>
        <strain evidence="4 5">NBRC 107102</strain>
    </source>
</reference>
<dbReference type="Pfam" id="PF01895">
    <property type="entry name" value="PhoU"/>
    <property type="match status" value="2"/>
</dbReference>
<dbReference type="Gene3D" id="1.20.58.220">
    <property type="entry name" value="Phosphate transport system protein phou homolog 2, domain 2"/>
    <property type="match status" value="1"/>
</dbReference>
<comment type="subunit">
    <text evidence="2">Homodimer.</text>
</comment>
<keyword evidence="5" id="KW-1185">Reference proteome</keyword>
<feature type="domain" description="PhoU" evidence="3">
    <location>
        <begin position="129"/>
        <end position="210"/>
    </location>
</feature>
<proteinExistence type="inferred from homology"/>
<keyword evidence="2" id="KW-0963">Cytoplasm</keyword>
<comment type="caution">
    <text evidence="4">The sequence shown here is derived from an EMBL/GenBank/DDBJ whole genome shotgun (WGS) entry which is preliminary data.</text>
</comment>
<dbReference type="InterPro" id="IPR028366">
    <property type="entry name" value="PhoU"/>
</dbReference>
<dbReference type="InterPro" id="IPR026022">
    <property type="entry name" value="PhoU_dom"/>
</dbReference>
<evidence type="ECO:0000256" key="2">
    <source>
        <dbReference type="PIRNR" id="PIRNR003107"/>
    </source>
</evidence>
<evidence type="ECO:0000256" key="1">
    <source>
        <dbReference type="ARBA" id="ARBA00008107"/>
    </source>
</evidence>
<name>A0ABP9V2N5_9BACT</name>
<organism evidence="4 5">
    <name type="scientific">Rubritalea halochordaticola</name>
    <dbReference type="NCBI Taxonomy" id="714537"/>
    <lineage>
        <taxon>Bacteria</taxon>
        <taxon>Pseudomonadati</taxon>
        <taxon>Verrucomicrobiota</taxon>
        <taxon>Verrucomicrobiia</taxon>
        <taxon>Verrucomicrobiales</taxon>
        <taxon>Rubritaleaceae</taxon>
        <taxon>Rubritalea</taxon>
    </lineage>
</organism>
<dbReference type="PANTHER" id="PTHR42930:SF3">
    <property type="entry name" value="PHOSPHATE-SPECIFIC TRANSPORT SYSTEM ACCESSORY PROTEIN PHOU"/>
    <property type="match status" value="1"/>
</dbReference>
<dbReference type="SUPFAM" id="SSF109755">
    <property type="entry name" value="PhoU-like"/>
    <property type="match status" value="1"/>
</dbReference>
<sequence length="230" mass="26119">MQTGGHILSDFNSAMEDFRQKMITIGSLTQQNLENAIRGLLDRNIELCNQVIADDEEVDQLEIIIDEEGVLLMSKYRLFAGDLRMVISSMKITNNLERISDHAVSIAKRSRKILRNSELPENRLVEPIYQLANNMLTKALTAYNDGSKGIALEVIRADDELDALHKSTHRKLTKCLEGECSNYKDYLNLVFICRWLERVGDLSVNIAEDVVFMETATDIRHGGELSDEEE</sequence>
<keyword evidence="2" id="KW-0813">Transport</keyword>
<dbReference type="InterPro" id="IPR038078">
    <property type="entry name" value="PhoU-like_sf"/>
</dbReference>